<evidence type="ECO:0000313" key="8">
    <source>
        <dbReference type="Proteomes" id="UP000324897"/>
    </source>
</evidence>
<dbReference type="FunFam" id="2.60.120.330:FF:000001">
    <property type="entry name" value="Protein SRG1"/>
    <property type="match status" value="1"/>
</dbReference>
<dbReference type="InterPro" id="IPR050295">
    <property type="entry name" value="Plant_2OG-oxidoreductases"/>
</dbReference>
<feature type="non-terminal residue" evidence="7">
    <location>
        <position position="1"/>
    </location>
</feature>
<dbReference type="Pfam" id="PF14226">
    <property type="entry name" value="DIOX_N"/>
    <property type="match status" value="1"/>
</dbReference>
<dbReference type="PROSITE" id="PS51471">
    <property type="entry name" value="FE2OG_OXY"/>
    <property type="match status" value="1"/>
</dbReference>
<protein>
    <recommendedName>
        <fullName evidence="6">Fe2OG dioxygenase domain-containing protein</fullName>
    </recommendedName>
</protein>
<dbReference type="GO" id="GO:0016491">
    <property type="term" value="F:oxidoreductase activity"/>
    <property type="evidence" value="ECO:0007669"/>
    <property type="project" value="UniProtKB-KW"/>
</dbReference>
<dbReference type="InterPro" id="IPR005123">
    <property type="entry name" value="Oxoglu/Fe-dep_dioxygenase_dom"/>
</dbReference>
<dbReference type="PANTHER" id="PTHR47991">
    <property type="entry name" value="OXOGLUTARATE/IRON-DEPENDENT DIOXYGENASE"/>
    <property type="match status" value="1"/>
</dbReference>
<dbReference type="AlphaFoldDB" id="A0A5J9UCJ7"/>
<feature type="domain" description="Fe2OG dioxygenase" evidence="6">
    <location>
        <begin position="205"/>
        <end position="305"/>
    </location>
</feature>
<sequence length="369" mass="40920">MAHEKLGGFLAVPNVQELALTWNGSGEQLPERYIRTEEAGAVESIAGSGIPVVDLGRLLDPASSAEELAVLGAACQHSGFFQLINHGVPDEVIHDIRRDITEFFKLPLEAKKVHAQLPDSVEGYGQAFVFSETQKLDWADMLYLMVRPTESRNARFWPAQPPSFTDSVDKFSAEAARVASSLLRFMAADMGLEQPERLLEMFAGQPQTMRVTYYPPCREVNKVIGLSPHSDATCLTLLLHVNEVQGLQIKKDGKWVSVDPMDGALVVNIGDILEILSNGRYKSIEHRAVMHPDKERISAAMFHQPCPNTTVGPLPELLKNGGRARYKSVDYAEYMKLFFSAKFDGLKSHFDGLRIYIVDSQASTSRGIM</sequence>
<keyword evidence="2 5" id="KW-0479">Metal-binding</keyword>
<dbReference type="Gramene" id="TVU21286">
    <property type="protein sequence ID" value="TVU21286"/>
    <property type="gene ID" value="EJB05_30913"/>
</dbReference>
<accession>A0A5J9UCJ7</accession>
<comment type="caution">
    <text evidence="7">The sequence shown here is derived from an EMBL/GenBank/DDBJ whole genome shotgun (WGS) entry which is preliminary data.</text>
</comment>
<keyword evidence="4 5" id="KW-0408">Iron</keyword>
<evidence type="ECO:0000256" key="4">
    <source>
        <dbReference type="ARBA" id="ARBA00023004"/>
    </source>
</evidence>
<name>A0A5J9UCJ7_9POAL</name>
<evidence type="ECO:0000256" key="3">
    <source>
        <dbReference type="ARBA" id="ARBA00023002"/>
    </source>
</evidence>
<evidence type="ECO:0000256" key="5">
    <source>
        <dbReference type="RuleBase" id="RU003682"/>
    </source>
</evidence>
<gene>
    <name evidence="7" type="ORF">EJB05_30913</name>
</gene>
<keyword evidence="3 5" id="KW-0560">Oxidoreductase</keyword>
<proteinExistence type="inferred from homology"/>
<dbReference type="Gene3D" id="2.60.120.330">
    <property type="entry name" value="B-lactam Antibiotic, Isopenicillin N Synthase, Chain"/>
    <property type="match status" value="1"/>
</dbReference>
<evidence type="ECO:0000259" key="6">
    <source>
        <dbReference type="PROSITE" id="PS51471"/>
    </source>
</evidence>
<dbReference type="SUPFAM" id="SSF51197">
    <property type="entry name" value="Clavaminate synthase-like"/>
    <property type="match status" value="1"/>
</dbReference>
<reference evidence="7 8" key="1">
    <citation type="journal article" date="2019" name="Sci. Rep.">
        <title>A high-quality genome of Eragrostis curvula grass provides insights into Poaceae evolution and supports new strategies to enhance forage quality.</title>
        <authorList>
            <person name="Carballo J."/>
            <person name="Santos B.A.C.M."/>
            <person name="Zappacosta D."/>
            <person name="Garbus I."/>
            <person name="Selva J.P."/>
            <person name="Gallo C.A."/>
            <person name="Diaz A."/>
            <person name="Albertini E."/>
            <person name="Caccamo M."/>
            <person name="Echenique V."/>
        </authorList>
    </citation>
    <scope>NUCLEOTIDE SEQUENCE [LARGE SCALE GENOMIC DNA]</scope>
    <source>
        <strain evidence="8">cv. Victoria</strain>
        <tissue evidence="7">Leaf</tissue>
    </source>
</reference>
<dbReference type="InterPro" id="IPR044861">
    <property type="entry name" value="IPNS-like_FE2OG_OXY"/>
</dbReference>
<dbReference type="Proteomes" id="UP000324897">
    <property type="component" value="Unassembled WGS sequence"/>
</dbReference>
<evidence type="ECO:0000313" key="7">
    <source>
        <dbReference type="EMBL" id="TVU21286.1"/>
    </source>
</evidence>
<organism evidence="7 8">
    <name type="scientific">Eragrostis curvula</name>
    <name type="common">weeping love grass</name>
    <dbReference type="NCBI Taxonomy" id="38414"/>
    <lineage>
        <taxon>Eukaryota</taxon>
        <taxon>Viridiplantae</taxon>
        <taxon>Streptophyta</taxon>
        <taxon>Embryophyta</taxon>
        <taxon>Tracheophyta</taxon>
        <taxon>Spermatophyta</taxon>
        <taxon>Magnoliopsida</taxon>
        <taxon>Liliopsida</taxon>
        <taxon>Poales</taxon>
        <taxon>Poaceae</taxon>
        <taxon>PACMAD clade</taxon>
        <taxon>Chloridoideae</taxon>
        <taxon>Eragrostideae</taxon>
        <taxon>Eragrostidinae</taxon>
        <taxon>Eragrostis</taxon>
    </lineage>
</organism>
<dbReference type="InterPro" id="IPR026992">
    <property type="entry name" value="DIOX_N"/>
</dbReference>
<dbReference type="OrthoDB" id="288590at2759"/>
<dbReference type="Pfam" id="PF03171">
    <property type="entry name" value="2OG-FeII_Oxy"/>
    <property type="match status" value="1"/>
</dbReference>
<comment type="similarity">
    <text evidence="1 5">Belongs to the iron/ascorbate-dependent oxidoreductase family.</text>
</comment>
<dbReference type="GO" id="GO:0046872">
    <property type="term" value="F:metal ion binding"/>
    <property type="evidence" value="ECO:0007669"/>
    <property type="project" value="UniProtKB-KW"/>
</dbReference>
<evidence type="ECO:0000256" key="2">
    <source>
        <dbReference type="ARBA" id="ARBA00022723"/>
    </source>
</evidence>
<evidence type="ECO:0000256" key="1">
    <source>
        <dbReference type="ARBA" id="ARBA00008056"/>
    </source>
</evidence>
<dbReference type="EMBL" id="RWGY01000026">
    <property type="protein sequence ID" value="TVU21286.1"/>
    <property type="molecule type" value="Genomic_DNA"/>
</dbReference>
<dbReference type="InterPro" id="IPR027443">
    <property type="entry name" value="IPNS-like_sf"/>
</dbReference>
<keyword evidence="8" id="KW-1185">Reference proteome</keyword>